<dbReference type="GO" id="GO:0016971">
    <property type="term" value="F:flavin-dependent sulfhydryl oxidase activity"/>
    <property type="evidence" value="ECO:0007669"/>
    <property type="project" value="InterPro"/>
</dbReference>
<reference evidence="8 9" key="1">
    <citation type="journal article" date="2018" name="Nat. Genet.">
        <title>Extensive intraspecific gene order and gene structural variations between Mo17 and other maize genomes.</title>
        <authorList>
            <person name="Sun S."/>
            <person name="Zhou Y."/>
            <person name="Chen J."/>
            <person name="Shi J."/>
            <person name="Zhao H."/>
            <person name="Zhao H."/>
            <person name="Song W."/>
            <person name="Zhang M."/>
            <person name="Cui Y."/>
            <person name="Dong X."/>
            <person name="Liu H."/>
            <person name="Ma X."/>
            <person name="Jiao Y."/>
            <person name="Wang B."/>
            <person name="Wei X."/>
            <person name="Stein J.C."/>
            <person name="Glaubitz J.C."/>
            <person name="Lu F."/>
            <person name="Yu G."/>
            <person name="Liang C."/>
            <person name="Fengler K."/>
            <person name="Li B."/>
            <person name="Rafalski A."/>
            <person name="Schnable P.S."/>
            <person name="Ware D.H."/>
            <person name="Buckler E.S."/>
            <person name="Lai J."/>
        </authorList>
    </citation>
    <scope>NUCLEOTIDE SEQUENCE [LARGE SCALE GENOMIC DNA]</scope>
    <source>
        <strain evidence="9">cv. Missouri 17</strain>
        <tissue evidence="8">Seedling</tissue>
    </source>
</reference>
<dbReference type="EMBL" id="NCVQ01000007">
    <property type="protein sequence ID" value="PWZ18989.1"/>
    <property type="molecule type" value="Genomic_DNA"/>
</dbReference>
<evidence type="ECO:0000259" key="7">
    <source>
        <dbReference type="PROSITE" id="PS51324"/>
    </source>
</evidence>
<keyword evidence="6" id="KW-1133">Transmembrane helix</keyword>
<keyword evidence="5" id="KW-1015">Disulfide bond</keyword>
<dbReference type="AlphaFoldDB" id="A0A3L6ED63"/>
<name>A0A3L6ED63_MAIZE</name>
<dbReference type="PANTHER" id="PTHR12645:SF0">
    <property type="entry name" value="FAD-LINKED SULFHYDRYL OXIDASE ALR"/>
    <property type="match status" value="1"/>
</dbReference>
<feature type="domain" description="ERV/ALR sulfhydryl oxidase" evidence="7">
    <location>
        <begin position="1"/>
        <end position="73"/>
    </location>
</feature>
<evidence type="ECO:0000256" key="1">
    <source>
        <dbReference type="ARBA" id="ARBA00001974"/>
    </source>
</evidence>
<keyword evidence="4 6" id="KW-0560">Oxidoreductase</keyword>
<dbReference type="InterPro" id="IPR017905">
    <property type="entry name" value="ERV/ALR_sulphydryl_oxidase"/>
</dbReference>
<dbReference type="PANTHER" id="PTHR12645">
    <property type="entry name" value="ALR/ERV"/>
    <property type="match status" value="1"/>
</dbReference>
<evidence type="ECO:0000256" key="6">
    <source>
        <dbReference type="RuleBase" id="RU371123"/>
    </source>
</evidence>
<dbReference type="InterPro" id="IPR036774">
    <property type="entry name" value="ERV/ALR_sulphydryl_oxid_sf"/>
</dbReference>
<sequence>MEEVGRATWMLLHTITGSQCSSLTNQQGDKDRMQRSWWVSVRCTWFSMLLMMHIISRLYPCKECADHFKKVLK</sequence>
<evidence type="ECO:0000256" key="4">
    <source>
        <dbReference type="ARBA" id="ARBA00023002"/>
    </source>
</evidence>
<accession>A0A3L6ED63</accession>
<dbReference type="PROSITE" id="PS51324">
    <property type="entry name" value="ERV_ALR"/>
    <property type="match status" value="1"/>
</dbReference>
<evidence type="ECO:0000256" key="2">
    <source>
        <dbReference type="ARBA" id="ARBA00022630"/>
    </source>
</evidence>
<feature type="transmembrane region" description="Helical" evidence="6">
    <location>
        <begin position="37"/>
        <end position="59"/>
    </location>
</feature>
<evidence type="ECO:0000256" key="3">
    <source>
        <dbReference type="ARBA" id="ARBA00022827"/>
    </source>
</evidence>
<proteinExistence type="predicted"/>
<keyword evidence="2 6" id="KW-0285">Flavoprotein</keyword>
<comment type="cofactor">
    <cofactor evidence="1 6">
        <name>FAD</name>
        <dbReference type="ChEBI" id="CHEBI:57692"/>
    </cofactor>
</comment>
<dbReference type="Pfam" id="PF04777">
    <property type="entry name" value="Evr1_Alr"/>
    <property type="match status" value="1"/>
</dbReference>
<protein>
    <recommendedName>
        <fullName evidence="6">Sulfhydryl oxidase</fullName>
        <ecNumber evidence="6">1.8.3.2</ecNumber>
    </recommendedName>
</protein>
<dbReference type="EC" id="1.8.3.2" evidence="6"/>
<evidence type="ECO:0000313" key="8">
    <source>
        <dbReference type="EMBL" id="PWZ18989.1"/>
    </source>
</evidence>
<organism evidence="8 9">
    <name type="scientific">Zea mays</name>
    <name type="common">Maize</name>
    <dbReference type="NCBI Taxonomy" id="4577"/>
    <lineage>
        <taxon>Eukaryota</taxon>
        <taxon>Viridiplantae</taxon>
        <taxon>Streptophyta</taxon>
        <taxon>Embryophyta</taxon>
        <taxon>Tracheophyta</taxon>
        <taxon>Spermatophyta</taxon>
        <taxon>Magnoliopsida</taxon>
        <taxon>Liliopsida</taxon>
        <taxon>Poales</taxon>
        <taxon>Poaceae</taxon>
        <taxon>PACMAD clade</taxon>
        <taxon>Panicoideae</taxon>
        <taxon>Andropogonodae</taxon>
        <taxon>Andropogoneae</taxon>
        <taxon>Tripsacinae</taxon>
        <taxon>Zea</taxon>
    </lineage>
</organism>
<evidence type="ECO:0000313" key="9">
    <source>
        <dbReference type="Proteomes" id="UP000251960"/>
    </source>
</evidence>
<dbReference type="InterPro" id="IPR039799">
    <property type="entry name" value="ALR/ERV"/>
</dbReference>
<dbReference type="Gene3D" id="1.20.120.310">
    <property type="entry name" value="ERV/ALR sulfhydryl oxidase domain"/>
    <property type="match status" value="1"/>
</dbReference>
<keyword evidence="3 6" id="KW-0274">FAD</keyword>
<evidence type="ECO:0000256" key="5">
    <source>
        <dbReference type="ARBA" id="ARBA00023157"/>
    </source>
</evidence>
<dbReference type="Proteomes" id="UP000251960">
    <property type="component" value="Chromosome 6"/>
</dbReference>
<comment type="catalytic activity">
    <reaction evidence="6">
        <text>2 R'C(R)SH + O2 = R'C(R)S-S(R)CR' + H2O2</text>
        <dbReference type="Rhea" id="RHEA:17357"/>
        <dbReference type="ChEBI" id="CHEBI:15379"/>
        <dbReference type="ChEBI" id="CHEBI:16240"/>
        <dbReference type="ChEBI" id="CHEBI:16520"/>
        <dbReference type="ChEBI" id="CHEBI:17412"/>
        <dbReference type="EC" id="1.8.3.2"/>
    </reaction>
</comment>
<keyword evidence="6" id="KW-0812">Transmembrane</keyword>
<gene>
    <name evidence="8" type="primary">ERV1_0</name>
    <name evidence="8" type="ORF">Zm00014a_044154</name>
</gene>
<keyword evidence="6" id="KW-0472">Membrane</keyword>
<comment type="caution">
    <text evidence="8">The sequence shown here is derived from an EMBL/GenBank/DDBJ whole genome shotgun (WGS) entry which is preliminary data.</text>
</comment>
<dbReference type="SUPFAM" id="SSF69000">
    <property type="entry name" value="FAD-dependent thiol oxidase"/>
    <property type="match status" value="1"/>
</dbReference>